<dbReference type="SUPFAM" id="SSF56219">
    <property type="entry name" value="DNase I-like"/>
    <property type="match status" value="1"/>
</dbReference>
<sequence>MENKIANISIINAYAPVNEAPDNEKEEFYDNMDDLCAKIPHHDTAIIMGDFNAKINNHGKEEFIQNVDVAGKNTIHEVTTDMG</sequence>
<dbReference type="AlphaFoldDB" id="A0AAW1LRM6"/>
<evidence type="ECO:0000313" key="1">
    <source>
        <dbReference type="EMBL" id="KAK9736982.1"/>
    </source>
</evidence>
<evidence type="ECO:0008006" key="3">
    <source>
        <dbReference type="Google" id="ProtNLM"/>
    </source>
</evidence>
<organism evidence="1 2">
    <name type="scientific">Popillia japonica</name>
    <name type="common">Japanese beetle</name>
    <dbReference type="NCBI Taxonomy" id="7064"/>
    <lineage>
        <taxon>Eukaryota</taxon>
        <taxon>Metazoa</taxon>
        <taxon>Ecdysozoa</taxon>
        <taxon>Arthropoda</taxon>
        <taxon>Hexapoda</taxon>
        <taxon>Insecta</taxon>
        <taxon>Pterygota</taxon>
        <taxon>Neoptera</taxon>
        <taxon>Endopterygota</taxon>
        <taxon>Coleoptera</taxon>
        <taxon>Polyphaga</taxon>
        <taxon>Scarabaeiformia</taxon>
        <taxon>Scarabaeidae</taxon>
        <taxon>Rutelinae</taxon>
        <taxon>Popillia</taxon>
    </lineage>
</organism>
<dbReference type="InterPro" id="IPR036691">
    <property type="entry name" value="Endo/exonu/phosph_ase_sf"/>
</dbReference>
<dbReference type="Gene3D" id="3.60.10.10">
    <property type="entry name" value="Endonuclease/exonuclease/phosphatase"/>
    <property type="match status" value="1"/>
</dbReference>
<protein>
    <recommendedName>
        <fullName evidence="3">Craniofacial development protein 2</fullName>
    </recommendedName>
</protein>
<name>A0AAW1LRM6_POPJA</name>
<accession>A0AAW1LRM6</accession>
<keyword evidence="2" id="KW-1185">Reference proteome</keyword>
<evidence type="ECO:0000313" key="2">
    <source>
        <dbReference type="Proteomes" id="UP001458880"/>
    </source>
</evidence>
<proteinExistence type="predicted"/>
<reference evidence="1 2" key="1">
    <citation type="journal article" date="2024" name="BMC Genomics">
        <title>De novo assembly and annotation of Popillia japonica's genome with initial clues to its potential as an invasive pest.</title>
        <authorList>
            <person name="Cucini C."/>
            <person name="Boschi S."/>
            <person name="Funari R."/>
            <person name="Cardaioli E."/>
            <person name="Iannotti N."/>
            <person name="Marturano G."/>
            <person name="Paoli F."/>
            <person name="Bruttini M."/>
            <person name="Carapelli A."/>
            <person name="Frati F."/>
            <person name="Nardi F."/>
        </authorList>
    </citation>
    <scope>NUCLEOTIDE SEQUENCE [LARGE SCALE GENOMIC DNA]</scope>
    <source>
        <strain evidence="1">DMR45628</strain>
    </source>
</reference>
<dbReference type="EMBL" id="JASPKY010000106">
    <property type="protein sequence ID" value="KAK9736982.1"/>
    <property type="molecule type" value="Genomic_DNA"/>
</dbReference>
<comment type="caution">
    <text evidence="1">The sequence shown here is derived from an EMBL/GenBank/DDBJ whole genome shotgun (WGS) entry which is preliminary data.</text>
</comment>
<dbReference type="Proteomes" id="UP001458880">
    <property type="component" value="Unassembled WGS sequence"/>
</dbReference>
<gene>
    <name evidence="1" type="ORF">QE152_g11065</name>
</gene>